<dbReference type="InterPro" id="IPR032675">
    <property type="entry name" value="LRR_dom_sf"/>
</dbReference>
<dbReference type="PROSITE" id="PS51450">
    <property type="entry name" value="LRR"/>
    <property type="match status" value="1"/>
</dbReference>
<evidence type="ECO:0000313" key="2">
    <source>
        <dbReference type="Proteomes" id="UP001651158"/>
    </source>
</evidence>
<reference evidence="1 2" key="1">
    <citation type="journal article" date="2022" name="Front. Cell. Infect. Microbiol.">
        <title>The Genomes of Two Strains of Taenia crassiceps the Animal Model for the Study of Human Cysticercosis.</title>
        <authorList>
            <person name="Bobes R.J."/>
            <person name="Estrada K."/>
            <person name="Rios-Valencia D.G."/>
            <person name="Calderon-Gallegos A."/>
            <person name="de la Torre P."/>
            <person name="Carrero J.C."/>
            <person name="Sanchez-Flores A."/>
            <person name="Laclette J.P."/>
        </authorList>
    </citation>
    <scope>NUCLEOTIDE SEQUENCE [LARGE SCALE GENOMIC DNA]</scope>
    <source>
        <strain evidence="1">WFUcys</strain>
    </source>
</reference>
<protein>
    <submittedName>
        <fullName evidence="1">Dynein regulatory complex subunit 3</fullName>
    </submittedName>
</protein>
<comment type="caution">
    <text evidence="1">The sequence shown here is derived from an EMBL/GenBank/DDBJ whole genome shotgun (WGS) entry which is preliminary data.</text>
</comment>
<dbReference type="Gene3D" id="3.80.10.10">
    <property type="entry name" value="Ribonuclease Inhibitor"/>
    <property type="match status" value="1"/>
</dbReference>
<sequence>MCGVLSPSMVIELCMAKSEERHWNCDEPNPSNVVYLNLELQGIAKIRGLYSFTNLTQLKLNNNNIEDLNAYFKTKSTDSIHRYYDVKEELKTDGELDDVKNETKPFQRSKYSLTDLHYDLMKFETELEDQLEENMGDFERTLSGLIDEFLQAIDGEVAICREAEDEYYKKVSNHCLHLLDKVPLEEMGVEVTPQLREMFEDKESLTEALADSYSSILMHRTVELDKVSIKTPVVTCKPSGSRKANPINGWKFLLGSIV</sequence>
<evidence type="ECO:0000313" key="1">
    <source>
        <dbReference type="EMBL" id="KAL5107602.1"/>
    </source>
</evidence>
<proteinExistence type="predicted"/>
<dbReference type="SUPFAM" id="SSF52058">
    <property type="entry name" value="L domain-like"/>
    <property type="match status" value="1"/>
</dbReference>
<organism evidence="1 2">
    <name type="scientific">Taenia crassiceps</name>
    <dbReference type="NCBI Taxonomy" id="6207"/>
    <lineage>
        <taxon>Eukaryota</taxon>
        <taxon>Metazoa</taxon>
        <taxon>Spiralia</taxon>
        <taxon>Lophotrochozoa</taxon>
        <taxon>Platyhelminthes</taxon>
        <taxon>Cestoda</taxon>
        <taxon>Eucestoda</taxon>
        <taxon>Cyclophyllidea</taxon>
        <taxon>Taeniidae</taxon>
        <taxon>Taenia</taxon>
    </lineage>
</organism>
<name>A0ABR4QDH4_9CEST</name>
<dbReference type="EMBL" id="JAKROA010000004">
    <property type="protein sequence ID" value="KAL5107602.1"/>
    <property type="molecule type" value="Genomic_DNA"/>
</dbReference>
<gene>
    <name evidence="1" type="ORF">TcWFU_003980</name>
</gene>
<dbReference type="Proteomes" id="UP001651158">
    <property type="component" value="Unassembled WGS sequence"/>
</dbReference>
<keyword evidence="2" id="KW-1185">Reference proteome</keyword>
<dbReference type="InterPro" id="IPR001611">
    <property type="entry name" value="Leu-rich_rpt"/>
</dbReference>
<accession>A0ABR4QDH4</accession>